<accession>E6PGZ3</accession>
<feature type="region of interest" description="Disordered" evidence="1">
    <location>
        <begin position="155"/>
        <end position="181"/>
    </location>
</feature>
<reference evidence="3" key="1">
    <citation type="submission" date="2009-10" db="EMBL/GenBank/DDBJ databases">
        <title>Diversity of trophic interactions inside an arsenic-rich microbial ecosystem.</title>
        <authorList>
            <person name="Bertin P.N."/>
            <person name="Heinrich-Salmeron A."/>
            <person name="Pelletier E."/>
            <person name="Goulhen-Chollet F."/>
            <person name="Arsene-Ploetze F."/>
            <person name="Gallien S."/>
            <person name="Calteau A."/>
            <person name="Vallenet D."/>
            <person name="Casiot C."/>
            <person name="Chane-Woon-Ming B."/>
            <person name="Giloteaux L."/>
            <person name="Barakat M."/>
            <person name="Bonnefoy V."/>
            <person name="Bruneel O."/>
            <person name="Chandler M."/>
            <person name="Cleiss J."/>
            <person name="Duran R."/>
            <person name="Elbaz-Poulichet F."/>
            <person name="Fonknechten N."/>
            <person name="Lauga B."/>
            <person name="Mornico D."/>
            <person name="Ortet P."/>
            <person name="Schaeffer C."/>
            <person name="Siguier P."/>
            <person name="Alexander Thil Smith A."/>
            <person name="Van Dorsselaer A."/>
            <person name="Weissenbach J."/>
            <person name="Medigue C."/>
            <person name="Le Paslier D."/>
        </authorList>
    </citation>
    <scope>NUCLEOTIDE SEQUENCE</scope>
</reference>
<evidence type="ECO:0000256" key="1">
    <source>
        <dbReference type="SAM" id="MobiDB-lite"/>
    </source>
</evidence>
<evidence type="ECO:0000313" key="3">
    <source>
        <dbReference type="EMBL" id="CBH75731.1"/>
    </source>
</evidence>
<gene>
    <name evidence="3" type="ORF">CARN1_1129</name>
</gene>
<dbReference type="InterPro" id="IPR036582">
    <property type="entry name" value="Mao_N_sf"/>
</dbReference>
<dbReference type="AlphaFoldDB" id="E6PGZ3"/>
<dbReference type="Pfam" id="PF07833">
    <property type="entry name" value="Cu_amine_oxidN1"/>
    <property type="match status" value="1"/>
</dbReference>
<name>E6PGZ3_9ZZZZ</name>
<dbReference type="Gene3D" id="3.30.457.10">
    <property type="entry name" value="Copper amine oxidase-like, N-terminal domain"/>
    <property type="match status" value="1"/>
</dbReference>
<dbReference type="InterPro" id="IPR012854">
    <property type="entry name" value="Cu_amine_oxidase-like_N"/>
</dbReference>
<feature type="compositionally biased region" description="Low complexity" evidence="1">
    <location>
        <begin position="157"/>
        <end position="173"/>
    </location>
</feature>
<dbReference type="SUPFAM" id="SSF55383">
    <property type="entry name" value="Copper amine oxidase, domain N"/>
    <property type="match status" value="1"/>
</dbReference>
<sequence length="408" mass="43783">MLLCGLGTVAHAATAPAGFGSPPSGAYPILYNDHTVYARPDILKRNRVLAAIVKDGHIYVPLRSMFEQMGATVSVSNDGKTFTAVKPGVSISVTLGVHQVTINGETRPLDVPPVLYHGVLLVPVRVLSEAMGAYVKWVPGRQIVVVRYIPPTPMPSAEPTAVPTEEPTAAPTPTASPTPMPTPATYNGFVEAAAWMPQNHNEFAAGGYCPSSYLAAGVYKFKHSPIAVKVNYGQEFYLTSSQIADAYGNHYTQFATIDGGTAITPVFLAQQRTLDVRLEYQVAKPLVYLGLGYLSTGNNYGYPRLTGLGVGVEKLPDLTPGLSLYGSAFYYPTASGNYTVTSATSSNYGKSYHQQYQITKLDIGVALVLRHFPVYLYGGFSADQYTAKQNAPIGQTHNGPYIGLGIKF</sequence>
<organism evidence="3">
    <name type="scientific">mine drainage metagenome</name>
    <dbReference type="NCBI Taxonomy" id="410659"/>
    <lineage>
        <taxon>unclassified sequences</taxon>
        <taxon>metagenomes</taxon>
        <taxon>ecological metagenomes</taxon>
    </lineage>
</organism>
<comment type="caution">
    <text evidence="3">The sequence shown here is derived from an EMBL/GenBank/DDBJ whole genome shotgun (WGS) entry which is preliminary data.</text>
</comment>
<evidence type="ECO:0000259" key="2">
    <source>
        <dbReference type="Pfam" id="PF07833"/>
    </source>
</evidence>
<proteinExistence type="predicted"/>
<protein>
    <recommendedName>
        <fullName evidence="2">Copper amine oxidase-like N-terminal domain-containing protein</fullName>
    </recommendedName>
</protein>
<feature type="domain" description="Copper amine oxidase-like N-terminal" evidence="2">
    <location>
        <begin position="50"/>
        <end position="144"/>
    </location>
</feature>
<dbReference type="EMBL" id="CABL01000016">
    <property type="protein sequence ID" value="CBH75731.1"/>
    <property type="molecule type" value="Genomic_DNA"/>
</dbReference>